<feature type="transmembrane region" description="Helical" evidence="1">
    <location>
        <begin position="130"/>
        <end position="151"/>
    </location>
</feature>
<protein>
    <submittedName>
        <fullName evidence="2">Uncharacterized protein</fullName>
    </submittedName>
</protein>
<feature type="transmembrane region" description="Helical" evidence="1">
    <location>
        <begin position="158"/>
        <end position="177"/>
    </location>
</feature>
<keyword evidence="1" id="KW-0472">Membrane</keyword>
<evidence type="ECO:0000256" key="1">
    <source>
        <dbReference type="SAM" id="Phobius"/>
    </source>
</evidence>
<feature type="transmembrane region" description="Helical" evidence="1">
    <location>
        <begin position="95"/>
        <end position="115"/>
    </location>
</feature>
<feature type="transmembrane region" description="Helical" evidence="1">
    <location>
        <begin position="37"/>
        <end position="53"/>
    </location>
</feature>
<evidence type="ECO:0000313" key="3">
    <source>
        <dbReference type="Proteomes" id="UP000678513"/>
    </source>
</evidence>
<sequence>MSEVNEARRRTRGWRTPGEMTLRDTDDDRFSRWGNRLSWLLVPLAAGMQLVWLRRPITVGGVTMTLELPLFGLLALIAAPWAWVRIRTMDRCVQVLAGAFAALVAYALATIAWHASPVVETSLFTTVPKTYLVVPLVTALAAMAAGLGLALAADRRRLPVVLTWSAAALLGAGLVAWPRQAPVHRSVRLATALGGSATIHLVFLLVAAVGLGWYLRSREEMAEPSRAVSLSWPAWPGLALAVLGVAGILATGSRGGMLALAAWVVLLVGRSLLTGARGRQGRPGRLWPWLALAGAGVAVVVLVPSLRRLVSLSDPLREQNLISALSWWTRDWQTVVFGAGSGQVWPWFAIDSGLVAAPGERMVPTPAGQVLLSPHSTLLAVVVELGLVGALLAGVMVAALGWLAVRTRRDGFTAPLALALVAGLVAFLFDTYLLKEPGNAFWWWLAAGAVAVCSLPDRQAASSSTANPR</sequence>
<name>A0ABX7Y4C8_9ACTN</name>
<dbReference type="InterPro" id="IPR051533">
    <property type="entry name" value="WaaL-like"/>
</dbReference>
<organism evidence="2 3">
    <name type="scientific">Arachnia rubra</name>
    <dbReference type="NCBI Taxonomy" id="1547448"/>
    <lineage>
        <taxon>Bacteria</taxon>
        <taxon>Bacillati</taxon>
        <taxon>Actinomycetota</taxon>
        <taxon>Actinomycetes</taxon>
        <taxon>Propionibacteriales</taxon>
        <taxon>Propionibacteriaceae</taxon>
        <taxon>Arachnia</taxon>
    </lineage>
</organism>
<feature type="transmembrane region" description="Helical" evidence="1">
    <location>
        <begin position="59"/>
        <end position="83"/>
    </location>
</feature>
<feature type="transmembrane region" description="Helical" evidence="1">
    <location>
        <begin position="378"/>
        <end position="405"/>
    </location>
</feature>
<evidence type="ECO:0000313" key="2">
    <source>
        <dbReference type="EMBL" id="QUC08064.1"/>
    </source>
</evidence>
<feature type="transmembrane region" description="Helical" evidence="1">
    <location>
        <begin position="227"/>
        <end position="250"/>
    </location>
</feature>
<feature type="transmembrane region" description="Helical" evidence="1">
    <location>
        <begin position="412"/>
        <end position="434"/>
    </location>
</feature>
<keyword evidence="3" id="KW-1185">Reference proteome</keyword>
<feature type="transmembrane region" description="Helical" evidence="1">
    <location>
        <begin position="197"/>
        <end position="215"/>
    </location>
</feature>
<gene>
    <name evidence="2" type="ORF">J5A65_14345</name>
</gene>
<feature type="transmembrane region" description="Helical" evidence="1">
    <location>
        <begin position="256"/>
        <end position="274"/>
    </location>
</feature>
<keyword evidence="1" id="KW-1133">Transmembrane helix</keyword>
<accession>A0ABX7Y4C8</accession>
<dbReference type="PANTHER" id="PTHR37422">
    <property type="entry name" value="TEICHURONIC ACID BIOSYNTHESIS PROTEIN TUAE"/>
    <property type="match status" value="1"/>
</dbReference>
<dbReference type="PANTHER" id="PTHR37422:SF23">
    <property type="entry name" value="TEICHURONIC ACID BIOSYNTHESIS PROTEIN TUAE"/>
    <property type="match status" value="1"/>
</dbReference>
<keyword evidence="1" id="KW-0812">Transmembrane</keyword>
<feature type="transmembrane region" description="Helical" evidence="1">
    <location>
        <begin position="286"/>
        <end position="306"/>
    </location>
</feature>
<dbReference type="Proteomes" id="UP000678513">
    <property type="component" value="Chromosome"/>
</dbReference>
<reference evidence="2 3" key="1">
    <citation type="submission" date="2021-03" db="EMBL/GenBank/DDBJ databases">
        <title>Human Oral Microbial Genomes.</title>
        <authorList>
            <person name="Johnston C.D."/>
            <person name="Chen T."/>
            <person name="Dewhirst F.E."/>
        </authorList>
    </citation>
    <scope>NUCLEOTIDE SEQUENCE [LARGE SCALE GENOMIC DNA]</scope>
    <source>
        <strain evidence="2 3">DSMZ 100122</strain>
    </source>
</reference>
<proteinExistence type="predicted"/>
<dbReference type="RefSeq" id="WP_212323540.1">
    <property type="nucleotide sequence ID" value="NZ_AP024463.1"/>
</dbReference>
<dbReference type="EMBL" id="CP072384">
    <property type="protein sequence ID" value="QUC08064.1"/>
    <property type="molecule type" value="Genomic_DNA"/>
</dbReference>